<dbReference type="Proteomes" id="UP000244755">
    <property type="component" value="Chromosome 1"/>
</dbReference>
<keyword evidence="4" id="KW-1185">Reference proteome</keyword>
<gene>
    <name evidence="3" type="ORF">DA075_08395</name>
</gene>
<accession>A0A2R4WHB8</accession>
<dbReference type="RefSeq" id="WP_099952816.1">
    <property type="nucleotide sequence ID" value="NZ_CP028843.1"/>
</dbReference>
<dbReference type="GO" id="GO:0015074">
    <property type="term" value="P:DNA integration"/>
    <property type="evidence" value="ECO:0007669"/>
    <property type="project" value="InterPro"/>
</dbReference>
<dbReference type="InterPro" id="IPR013762">
    <property type="entry name" value="Integrase-like_cat_sf"/>
</dbReference>
<dbReference type="OrthoDB" id="8201432at2"/>
<dbReference type="Gene3D" id="1.10.150.130">
    <property type="match status" value="1"/>
</dbReference>
<reference evidence="3 4" key="1">
    <citation type="submission" date="2018-04" db="EMBL/GenBank/DDBJ databases">
        <title>Methylobacterium sp. PR1016A genome.</title>
        <authorList>
            <person name="Park W."/>
        </authorList>
    </citation>
    <scope>NUCLEOTIDE SEQUENCE [LARGE SCALE GENOMIC DNA]</scope>
    <source>
        <strain evidence="3 4">PR1016A</strain>
    </source>
</reference>
<name>A0A2R4WHB8_9HYPH</name>
<dbReference type="GO" id="GO:0006310">
    <property type="term" value="P:DNA recombination"/>
    <property type="evidence" value="ECO:0007669"/>
    <property type="project" value="UniProtKB-KW"/>
</dbReference>
<dbReference type="AlphaFoldDB" id="A0A2R4WHB8"/>
<dbReference type="InterPro" id="IPR010998">
    <property type="entry name" value="Integrase_recombinase_N"/>
</dbReference>
<dbReference type="KEGG" id="mee:DA075_08395"/>
<dbReference type="Gene3D" id="1.10.443.10">
    <property type="entry name" value="Intergrase catalytic core"/>
    <property type="match status" value="1"/>
</dbReference>
<dbReference type="GO" id="GO:0003677">
    <property type="term" value="F:DNA binding"/>
    <property type="evidence" value="ECO:0007669"/>
    <property type="project" value="UniProtKB-KW"/>
</dbReference>
<evidence type="ECO:0000313" key="3">
    <source>
        <dbReference type="EMBL" id="AWB20927.1"/>
    </source>
</evidence>
<dbReference type="InterPro" id="IPR011010">
    <property type="entry name" value="DNA_brk_join_enz"/>
</dbReference>
<keyword evidence="1" id="KW-0238">DNA-binding</keyword>
<evidence type="ECO:0000256" key="1">
    <source>
        <dbReference type="ARBA" id="ARBA00023125"/>
    </source>
</evidence>
<proteinExistence type="predicted"/>
<evidence type="ECO:0000256" key="2">
    <source>
        <dbReference type="ARBA" id="ARBA00023172"/>
    </source>
</evidence>
<dbReference type="EMBL" id="CP028843">
    <property type="protein sequence ID" value="AWB20927.1"/>
    <property type="molecule type" value="Genomic_DNA"/>
</dbReference>
<dbReference type="SUPFAM" id="SSF56349">
    <property type="entry name" value="DNA breaking-rejoining enzymes"/>
    <property type="match status" value="1"/>
</dbReference>
<protein>
    <submittedName>
        <fullName evidence="3">Integrase</fullName>
    </submittedName>
</protein>
<sequence length="418" mass="47090">MVDLPRHVRGRPNPSGRMYFSFEKGRGTPTAWPPVPLPFDPQGDEFWRRCQQCQALHAERDGEDWAWFWLGQGERRHLLPQPRGEGGPQAFWSAVDQAEKSDRTADGKARRTFGALIDLYTAHPAYSNLADLTKRDYDRHLRAIRQDWADRPVAEFTAVDAQEAIDARSGTPAVARYFRSVLSKLLAFGVPRGFCATNVVRTTEKVEHEVEPHVPWTDWAFEAFFEHARPGLHLPVYSALYTGQRSVDVIPMARPAKGANAVELVARKTGAAVYVPIHSEYREILERTHIDHAALHLREDGEPWTLAAYRTAWQRDLTSVNAKGQPTSASPAKKAAMARLREGGFVFHGLRKNAVNMLLEAGNTEAEVSAIVEMSEQMVRHYSRDVNKRRLAVNGMKKLEEAWAQTRANLFGPGSARH</sequence>
<keyword evidence="2" id="KW-0233">DNA recombination</keyword>
<organism evidence="3 4">
    <name type="scientific">Methylobacterium currus</name>
    <dbReference type="NCBI Taxonomy" id="2051553"/>
    <lineage>
        <taxon>Bacteria</taxon>
        <taxon>Pseudomonadati</taxon>
        <taxon>Pseudomonadota</taxon>
        <taxon>Alphaproteobacteria</taxon>
        <taxon>Hyphomicrobiales</taxon>
        <taxon>Methylobacteriaceae</taxon>
        <taxon>Methylobacterium</taxon>
    </lineage>
</organism>
<evidence type="ECO:0000313" key="4">
    <source>
        <dbReference type="Proteomes" id="UP000244755"/>
    </source>
</evidence>